<dbReference type="AlphaFoldDB" id="A0A6P8WFT5"/>
<evidence type="ECO:0000256" key="6">
    <source>
        <dbReference type="SAM" id="Phobius"/>
    </source>
</evidence>
<proteinExistence type="predicted"/>
<evidence type="ECO:0000256" key="1">
    <source>
        <dbReference type="ARBA" id="ARBA00004651"/>
    </source>
</evidence>
<dbReference type="RefSeq" id="XP_034102224.1">
    <property type="nucleotide sequence ID" value="XM_034246333.1"/>
</dbReference>
<feature type="transmembrane region" description="Helical" evidence="6">
    <location>
        <begin position="39"/>
        <end position="57"/>
    </location>
</feature>
<dbReference type="GeneID" id="117566790"/>
<evidence type="ECO:0000256" key="3">
    <source>
        <dbReference type="ARBA" id="ARBA00022692"/>
    </source>
</evidence>
<reference evidence="8" key="1">
    <citation type="submission" date="2025-08" db="UniProtKB">
        <authorList>
            <consortium name="RefSeq"/>
        </authorList>
    </citation>
    <scope>IDENTIFICATION</scope>
    <source>
        <strain evidence="8">15112-1751.03</strain>
        <tissue evidence="8">Whole Adult</tissue>
    </source>
</reference>
<keyword evidence="8" id="KW-0675">Receptor</keyword>
<name>A0A6P8WFT5_DROAB</name>
<dbReference type="GO" id="GO:0005886">
    <property type="term" value="C:plasma membrane"/>
    <property type="evidence" value="ECO:0007669"/>
    <property type="project" value="UniProtKB-SubCell"/>
</dbReference>
<accession>A0A6P8WFT5</accession>
<feature type="transmembrane region" description="Helical" evidence="6">
    <location>
        <begin position="138"/>
        <end position="165"/>
    </location>
</feature>
<dbReference type="Pfam" id="PF08395">
    <property type="entry name" value="7tm_7"/>
    <property type="match status" value="1"/>
</dbReference>
<keyword evidence="4 6" id="KW-1133">Transmembrane helix</keyword>
<organism evidence="7 8">
    <name type="scientific">Drosophila albomicans</name>
    <name type="common">Fruit fly</name>
    <dbReference type="NCBI Taxonomy" id="7291"/>
    <lineage>
        <taxon>Eukaryota</taxon>
        <taxon>Metazoa</taxon>
        <taxon>Ecdysozoa</taxon>
        <taxon>Arthropoda</taxon>
        <taxon>Hexapoda</taxon>
        <taxon>Insecta</taxon>
        <taxon>Pterygota</taxon>
        <taxon>Neoptera</taxon>
        <taxon>Endopterygota</taxon>
        <taxon>Diptera</taxon>
        <taxon>Brachycera</taxon>
        <taxon>Muscomorpha</taxon>
        <taxon>Ephydroidea</taxon>
        <taxon>Drosophilidae</taxon>
        <taxon>Drosophila</taxon>
    </lineage>
</organism>
<keyword evidence="2" id="KW-1003">Cell membrane</keyword>
<dbReference type="OrthoDB" id="7856336at2759"/>
<feature type="transmembrane region" description="Helical" evidence="6">
    <location>
        <begin position="257"/>
        <end position="275"/>
    </location>
</feature>
<dbReference type="InterPro" id="IPR013604">
    <property type="entry name" value="7TM_chemorcpt"/>
</dbReference>
<keyword evidence="5 6" id="KW-0472">Membrane</keyword>
<evidence type="ECO:0000313" key="7">
    <source>
        <dbReference type="Proteomes" id="UP000515160"/>
    </source>
</evidence>
<evidence type="ECO:0000256" key="5">
    <source>
        <dbReference type="ARBA" id="ARBA00023136"/>
    </source>
</evidence>
<dbReference type="GO" id="GO:0050909">
    <property type="term" value="P:sensory perception of taste"/>
    <property type="evidence" value="ECO:0007669"/>
    <property type="project" value="InterPro"/>
</dbReference>
<keyword evidence="7" id="KW-1185">Reference proteome</keyword>
<evidence type="ECO:0000256" key="4">
    <source>
        <dbReference type="ARBA" id="ARBA00022989"/>
    </source>
</evidence>
<gene>
    <name evidence="8" type="primary">LOC117566790</name>
</gene>
<dbReference type="Proteomes" id="UP000515160">
    <property type="component" value="Chromosome 3"/>
</dbReference>
<comment type="subcellular location">
    <subcellularLocation>
        <location evidence="1">Cell membrane</location>
        <topology evidence="1">Multi-pass membrane protein</topology>
    </subcellularLocation>
</comment>
<feature type="transmembrane region" description="Helical" evidence="6">
    <location>
        <begin position="177"/>
        <end position="196"/>
    </location>
</feature>
<evidence type="ECO:0000256" key="2">
    <source>
        <dbReference type="ARBA" id="ARBA00022475"/>
    </source>
</evidence>
<evidence type="ECO:0000313" key="8">
    <source>
        <dbReference type="RefSeq" id="XP_034102224.1"/>
    </source>
</evidence>
<protein>
    <submittedName>
        <fullName evidence="8">Gustatory receptor 36a</fullName>
    </submittedName>
</protein>
<keyword evidence="3 6" id="KW-0812">Transmembrane</keyword>
<sequence>MYDIVQSMLRISYYYSRFLGVLNFEIDSKTGYARITTQSTIYAAVVNVVLVCLFPLLTQSELLHILWKNAGQLHEYLILVVMGMRQELRSVLSQTRYLEEERRKATFMIKCCTLADQLEAIARRQSELQKLVDLMSTIFGIQGICIASSSYISCIGSIYFTFSAIKRSAGMTCELNVYMLSGIVIGVYLLDLGITIDNTFTVLDDHNELEQLLEEYSSFGIGLDKRLETVFESFQLQLARHRLEIPILGLYNMDKTMAISMTNSIILNSIVLIQYELKYS</sequence>